<organism evidence="1 2">
    <name type="scientific">Halovenus carboxidivorans</name>
    <dbReference type="NCBI Taxonomy" id="2692199"/>
    <lineage>
        <taxon>Archaea</taxon>
        <taxon>Methanobacteriati</taxon>
        <taxon>Methanobacteriota</taxon>
        <taxon>Stenosarchaea group</taxon>
        <taxon>Halobacteria</taxon>
        <taxon>Halobacteriales</taxon>
        <taxon>Haloarculaceae</taxon>
        <taxon>Halovenus</taxon>
    </lineage>
</organism>
<name>A0A6B0T565_9EURY</name>
<dbReference type="EMBL" id="WUUT01000001">
    <property type="protein sequence ID" value="MXR50693.1"/>
    <property type="molecule type" value="Genomic_DNA"/>
</dbReference>
<dbReference type="RefSeq" id="WP_159762796.1">
    <property type="nucleotide sequence ID" value="NZ_WUUT01000001.1"/>
</dbReference>
<dbReference type="Proteomes" id="UP000466535">
    <property type="component" value="Unassembled WGS sequence"/>
</dbReference>
<evidence type="ECO:0000313" key="2">
    <source>
        <dbReference type="Proteomes" id="UP000466535"/>
    </source>
</evidence>
<keyword evidence="2" id="KW-1185">Reference proteome</keyword>
<reference evidence="1 2" key="1">
    <citation type="submission" date="2019-12" db="EMBL/GenBank/DDBJ databases">
        <title>Isolation and characterization of three novel carbon monoxide-oxidizing members of Halobacteria from salione crusts and soils.</title>
        <authorList>
            <person name="Myers M.R."/>
            <person name="King G.M."/>
        </authorList>
    </citation>
    <scope>NUCLEOTIDE SEQUENCE [LARGE SCALE GENOMIC DNA]</scope>
    <source>
        <strain evidence="1 2">WSH3</strain>
    </source>
</reference>
<proteinExistence type="predicted"/>
<dbReference type="InterPro" id="IPR023393">
    <property type="entry name" value="START-like_dom_sf"/>
</dbReference>
<accession>A0A6B0T565</accession>
<dbReference type="Gene3D" id="3.30.530.20">
    <property type="match status" value="1"/>
</dbReference>
<dbReference type="SUPFAM" id="SSF55961">
    <property type="entry name" value="Bet v1-like"/>
    <property type="match status" value="1"/>
</dbReference>
<dbReference type="AlphaFoldDB" id="A0A6B0T565"/>
<sequence length="137" mass="15324">MRTVELTRQIDASPPVVDRALDPASIVEYEGSFEVFEVERREDDWLVVAGGSGLRLTLRFEERENGFFYEQEAAEGQPLDAMETTITYRQEGNGTRVTAVSEVSMGVRPTAITDRLAAWKRNGELERALDALAAEVE</sequence>
<protein>
    <submittedName>
        <fullName evidence="1">SRPBCC family protein</fullName>
    </submittedName>
</protein>
<evidence type="ECO:0000313" key="1">
    <source>
        <dbReference type="EMBL" id="MXR50693.1"/>
    </source>
</evidence>
<gene>
    <name evidence="1" type="ORF">GRX03_03600</name>
</gene>
<dbReference type="OrthoDB" id="262877at2157"/>
<comment type="caution">
    <text evidence="1">The sequence shown here is derived from an EMBL/GenBank/DDBJ whole genome shotgun (WGS) entry which is preliminary data.</text>
</comment>